<dbReference type="Proteomes" id="UP000248817">
    <property type="component" value="Unassembled WGS sequence"/>
</dbReference>
<keyword evidence="1" id="KW-1133">Transmembrane helix</keyword>
<gene>
    <name evidence="2" type="ORF">BP00DRAFT_447923</name>
</gene>
<accession>A0A2V5HZM8</accession>
<keyword evidence="1" id="KW-0812">Transmembrane</keyword>
<protein>
    <submittedName>
        <fullName evidence="2">Uncharacterized protein</fullName>
    </submittedName>
</protein>
<dbReference type="EMBL" id="KZ825523">
    <property type="protein sequence ID" value="PYI29929.1"/>
    <property type="molecule type" value="Genomic_DNA"/>
</dbReference>
<reference evidence="2 3" key="1">
    <citation type="submission" date="2018-02" db="EMBL/GenBank/DDBJ databases">
        <title>The genomes of Aspergillus section Nigri reveals drivers in fungal speciation.</title>
        <authorList>
            <consortium name="DOE Joint Genome Institute"/>
            <person name="Vesth T.C."/>
            <person name="Nybo J."/>
            <person name="Theobald S."/>
            <person name="Brandl J."/>
            <person name="Frisvad J.C."/>
            <person name="Nielsen K.F."/>
            <person name="Lyhne E.K."/>
            <person name="Kogle M.E."/>
            <person name="Kuo A."/>
            <person name="Riley R."/>
            <person name="Clum A."/>
            <person name="Nolan M."/>
            <person name="Lipzen A."/>
            <person name="Salamov A."/>
            <person name="Henrissat B."/>
            <person name="Wiebenga A."/>
            <person name="De vries R.P."/>
            <person name="Grigoriev I.V."/>
            <person name="Mortensen U.H."/>
            <person name="Andersen M.R."/>
            <person name="Baker S.E."/>
        </authorList>
    </citation>
    <scope>NUCLEOTIDE SEQUENCE [LARGE SCALE GENOMIC DNA]</scope>
    <source>
        <strain evidence="2 3">CBS 114.80</strain>
    </source>
</reference>
<sequence>MYYNQSSPPPPPPRFPFSKGNGGAESWVQSLFDSNKIRTYLTGDQVLSIMGAPIKCFCTAWAVEDAYIDLAAEILAATRRFYPCKDPERRYCYADNVEAQDERYIPLPAYHFHTDERYPTVCGDFESQTGRMFLYRMSDVHSPAIPLPPAGPLVPLEQATHYGYDSGSYISTSSDYLRFSALHSSKNRGYRDTPYAHLNCRGRQDPGSYPVKMLRYDKCLENLVFLMLRDLGYRAGRWWRYQFEVLMKYAFEFSVGPSPMHLEWDPSNFISEISPYIQDWVTLHERTGRQSTKKKRELKEAFGRLYLEYKRMGFLGAPLKAPNEGDQACIISRKLTQLGISLDDDGPVGWADADIVGPVVIELFEWLRGDSNCAPIKVTILGGILSCYREKDGIRYIDVGIESPAARKPIFKRLEQQGSPLVKGERDNWIYQRDERTFSFSFHSMHRMISQDNEKNDSLLDFEDTSRRTPSGSSNQAHADCDLKLRPLETYHQALGGFPVSPVGSILLPAYAEALELAGRHLPPIYLRKLMDEVSTRYPARPRTQTICEASGEGVYISRNVMAMGLCLSVFFVLGMALLLFLGPLRFVTQCLSICAYIYCMWRLGMQGR</sequence>
<keyword evidence="3" id="KW-1185">Reference proteome</keyword>
<evidence type="ECO:0000256" key="1">
    <source>
        <dbReference type="SAM" id="Phobius"/>
    </source>
</evidence>
<feature type="transmembrane region" description="Helical" evidence="1">
    <location>
        <begin position="561"/>
        <end position="581"/>
    </location>
</feature>
<evidence type="ECO:0000313" key="3">
    <source>
        <dbReference type="Proteomes" id="UP000248817"/>
    </source>
</evidence>
<keyword evidence="1" id="KW-0472">Membrane</keyword>
<name>A0A2V5HZM8_9EURO</name>
<proteinExistence type="predicted"/>
<dbReference type="AlphaFoldDB" id="A0A2V5HZM8"/>
<organism evidence="2 3">
    <name type="scientific">Aspergillus indologenus CBS 114.80</name>
    <dbReference type="NCBI Taxonomy" id="1450541"/>
    <lineage>
        <taxon>Eukaryota</taxon>
        <taxon>Fungi</taxon>
        <taxon>Dikarya</taxon>
        <taxon>Ascomycota</taxon>
        <taxon>Pezizomycotina</taxon>
        <taxon>Eurotiomycetes</taxon>
        <taxon>Eurotiomycetidae</taxon>
        <taxon>Eurotiales</taxon>
        <taxon>Aspergillaceae</taxon>
        <taxon>Aspergillus</taxon>
        <taxon>Aspergillus subgen. Circumdati</taxon>
    </lineage>
</organism>
<evidence type="ECO:0000313" key="2">
    <source>
        <dbReference type="EMBL" id="PYI29929.1"/>
    </source>
</evidence>